<accession>A0AAV5PF25</accession>
<dbReference type="SUPFAM" id="SSF53850">
    <property type="entry name" value="Periplasmic binding protein-like II"/>
    <property type="match status" value="1"/>
</dbReference>
<comment type="subcellular location">
    <subcellularLocation>
        <location evidence="1">Cell envelope</location>
    </subcellularLocation>
</comment>
<dbReference type="PANTHER" id="PTHR30290">
    <property type="entry name" value="PERIPLASMIC BINDING COMPONENT OF ABC TRANSPORTER"/>
    <property type="match status" value="1"/>
</dbReference>
<dbReference type="GO" id="GO:0015833">
    <property type="term" value="P:peptide transport"/>
    <property type="evidence" value="ECO:0007669"/>
    <property type="project" value="TreeGrafter"/>
</dbReference>
<dbReference type="GO" id="GO:0030313">
    <property type="term" value="C:cell envelope"/>
    <property type="evidence" value="ECO:0007669"/>
    <property type="project" value="UniProtKB-SubCell"/>
</dbReference>
<dbReference type="EMBL" id="BSWK01000004">
    <property type="protein sequence ID" value="GMB86212.1"/>
    <property type="molecule type" value="Genomic_DNA"/>
</dbReference>
<evidence type="ECO:0000313" key="7">
    <source>
        <dbReference type="Proteomes" id="UP001165243"/>
    </source>
</evidence>
<dbReference type="AlphaFoldDB" id="A0AAV5PF25"/>
<reference evidence="6" key="1">
    <citation type="submission" date="2023-04" db="EMBL/GenBank/DDBJ databases">
        <title>Draft genome sequences of Lactobacillus delbrueckii subsp. bulgaricus ME-900 and ME-901 with improved acid tolerance.</title>
        <authorList>
            <person name="Ishida T."/>
            <person name="Yamamoto E."/>
            <person name="Koizumi A."/>
            <person name="Fujiwara S."/>
            <person name="Makino S."/>
            <person name="Kano H."/>
            <person name="Kimura K."/>
        </authorList>
    </citation>
    <scope>NUCLEOTIDE SEQUENCE</scope>
    <source>
        <strain evidence="6">ME-900</strain>
    </source>
</reference>
<dbReference type="InterPro" id="IPR039424">
    <property type="entry name" value="SBP_5"/>
</dbReference>
<gene>
    <name evidence="6" type="ORF">ME0900_05840</name>
</gene>
<dbReference type="PANTHER" id="PTHR30290:SF10">
    <property type="entry name" value="PERIPLASMIC OLIGOPEPTIDE-BINDING PROTEIN-RELATED"/>
    <property type="match status" value="1"/>
</dbReference>
<feature type="domain" description="Solute-binding protein family 5" evidence="5">
    <location>
        <begin position="9"/>
        <end position="191"/>
    </location>
</feature>
<sequence length="277" mass="30717">MDGTILDAQASKQLTKSKGYTIRKVANTQYLQFNLKKYSKFKSTNLRRGISMAINRSSLSKTLGATYKAATTLTSSGLTTRTSFTKLAASSEAKKYTSYNKQLAKQYFETGLKEEGLSKLSFTLLASDDDTSKKLAEFVQSQLETAFGDKITVKVQSIPSKTNLNRVLAGNFECTLYGWIADYADPISFLDCETTGNSYNYGSWSNKEYDKLIAASKTSSGEAHMKLLAKAENILMVKPGGNSFNSSQQGLDDQEQGQGHYLQQCRRLLQLQVCLHR</sequence>
<comment type="caution">
    <text evidence="6">The sequence shown here is derived from an EMBL/GenBank/DDBJ whole genome shotgun (WGS) entry which is preliminary data.</text>
</comment>
<evidence type="ECO:0000259" key="5">
    <source>
        <dbReference type="Pfam" id="PF00496"/>
    </source>
</evidence>
<evidence type="ECO:0000256" key="4">
    <source>
        <dbReference type="ARBA" id="ARBA00022729"/>
    </source>
</evidence>
<organism evidence="6 7">
    <name type="scientific">Lactobacillus delbrueckii subsp. bulgaricus</name>
    <dbReference type="NCBI Taxonomy" id="1585"/>
    <lineage>
        <taxon>Bacteria</taxon>
        <taxon>Bacillati</taxon>
        <taxon>Bacillota</taxon>
        <taxon>Bacilli</taxon>
        <taxon>Lactobacillales</taxon>
        <taxon>Lactobacillaceae</taxon>
        <taxon>Lactobacillus</taxon>
    </lineage>
</organism>
<dbReference type="Pfam" id="PF00496">
    <property type="entry name" value="SBP_bac_5"/>
    <property type="match status" value="1"/>
</dbReference>
<dbReference type="Gene3D" id="3.40.190.10">
    <property type="entry name" value="Periplasmic binding protein-like II"/>
    <property type="match status" value="1"/>
</dbReference>
<dbReference type="InterPro" id="IPR000914">
    <property type="entry name" value="SBP_5_dom"/>
</dbReference>
<dbReference type="Proteomes" id="UP001165243">
    <property type="component" value="Unassembled WGS sequence"/>
</dbReference>
<dbReference type="Gene3D" id="3.10.105.10">
    <property type="entry name" value="Dipeptide-binding Protein, Domain 3"/>
    <property type="match status" value="1"/>
</dbReference>
<dbReference type="GO" id="GO:1904680">
    <property type="term" value="F:peptide transmembrane transporter activity"/>
    <property type="evidence" value="ECO:0007669"/>
    <property type="project" value="TreeGrafter"/>
</dbReference>
<protein>
    <recommendedName>
        <fullName evidence="5">Solute-binding protein family 5 domain-containing protein</fullName>
    </recommendedName>
</protein>
<keyword evidence="3" id="KW-0813">Transport</keyword>
<evidence type="ECO:0000313" key="6">
    <source>
        <dbReference type="EMBL" id="GMB86212.1"/>
    </source>
</evidence>
<keyword evidence="4" id="KW-0732">Signal</keyword>
<comment type="similarity">
    <text evidence="2">Belongs to the bacterial solute-binding protein 5 family.</text>
</comment>
<name>A0AAV5PF25_LACDE</name>
<proteinExistence type="inferred from homology"/>
<evidence type="ECO:0000256" key="2">
    <source>
        <dbReference type="ARBA" id="ARBA00005695"/>
    </source>
</evidence>
<evidence type="ECO:0000256" key="3">
    <source>
        <dbReference type="ARBA" id="ARBA00022448"/>
    </source>
</evidence>
<evidence type="ECO:0000256" key="1">
    <source>
        <dbReference type="ARBA" id="ARBA00004196"/>
    </source>
</evidence>